<reference evidence="2" key="1">
    <citation type="submission" date="2020-05" db="EMBL/GenBank/DDBJ databases">
        <title>WGS assembly of Panicum virgatum.</title>
        <authorList>
            <person name="Lovell J.T."/>
            <person name="Jenkins J."/>
            <person name="Shu S."/>
            <person name="Juenger T.E."/>
            <person name="Schmutz J."/>
        </authorList>
    </citation>
    <scope>NUCLEOTIDE SEQUENCE</scope>
    <source>
        <strain evidence="2">AP13</strain>
    </source>
</reference>
<feature type="compositionally biased region" description="Low complexity" evidence="1">
    <location>
        <begin position="106"/>
        <end position="119"/>
    </location>
</feature>
<name>A0A8T0V3N9_PANVG</name>
<feature type="compositionally biased region" description="Polar residues" evidence="1">
    <location>
        <begin position="48"/>
        <end position="60"/>
    </location>
</feature>
<feature type="compositionally biased region" description="Basic and acidic residues" evidence="1">
    <location>
        <begin position="70"/>
        <end position="80"/>
    </location>
</feature>
<dbReference type="PANTHER" id="PTHR33087:SF31">
    <property type="entry name" value="OS06G0482850 PROTEIN"/>
    <property type="match status" value="1"/>
</dbReference>
<feature type="compositionally biased region" description="Pro residues" evidence="1">
    <location>
        <begin position="7"/>
        <end position="34"/>
    </location>
</feature>
<dbReference type="Proteomes" id="UP000823388">
    <property type="component" value="Chromosome 3K"/>
</dbReference>
<dbReference type="AlphaFoldDB" id="A0A8T0V3N9"/>
<dbReference type="PANTHER" id="PTHR33087">
    <property type="entry name" value="OS07G0539200 PROTEIN"/>
    <property type="match status" value="1"/>
</dbReference>
<organism evidence="2 3">
    <name type="scientific">Panicum virgatum</name>
    <name type="common">Blackwell switchgrass</name>
    <dbReference type="NCBI Taxonomy" id="38727"/>
    <lineage>
        <taxon>Eukaryota</taxon>
        <taxon>Viridiplantae</taxon>
        <taxon>Streptophyta</taxon>
        <taxon>Embryophyta</taxon>
        <taxon>Tracheophyta</taxon>
        <taxon>Spermatophyta</taxon>
        <taxon>Magnoliopsida</taxon>
        <taxon>Liliopsida</taxon>
        <taxon>Poales</taxon>
        <taxon>Poaceae</taxon>
        <taxon>PACMAD clade</taxon>
        <taxon>Panicoideae</taxon>
        <taxon>Panicodae</taxon>
        <taxon>Paniceae</taxon>
        <taxon>Panicinae</taxon>
        <taxon>Panicum</taxon>
        <taxon>Panicum sect. Hiantes</taxon>
    </lineage>
</organism>
<proteinExistence type="predicted"/>
<dbReference type="InterPro" id="IPR053253">
    <property type="entry name" value="Sex_diff_modulator"/>
</dbReference>
<dbReference type="EMBL" id="CM029041">
    <property type="protein sequence ID" value="KAG2628096.1"/>
    <property type="molecule type" value="Genomic_DNA"/>
</dbReference>
<feature type="region of interest" description="Disordered" evidence="1">
    <location>
        <begin position="1"/>
        <end position="119"/>
    </location>
</feature>
<sequence>MSSTPRTPRPTSPSPATTPAPAPNHPNHTPPPRSSPCASPPFEEQVDYSFSPSPGHSTSGLGCVRGESSPTRHADSRRASYLEALLSPRRPHPRCSASVPGERLPPRSAAPTEAEPASTTGWFGLPPTSGGCWEPSCFSTAFIRPTTPPPPPPPPSTEFPALVTPSTTPAMEIIPGEPHRRPELMANLEEEYRHNAVIVVIIGDRDALSCSHVTGFLVLFKEEGLREQALALRPGVKIRGKAIRVMPWTHLSHASLSMLHFKVRLCIEGVPPHAHQLEAMAQLLPREMLLEKLDFQAKNTSEAACCCIWAWVKNPDDVAKSGTLQLEAVSERTEEVWHYNWGNGIAARCMRSARPVNMLSYNTLIHLDRVIDFWPTSPGDAWPKVHDFFWHFGVKDGARVAVRQSAHTRLGHRKRDRSPPGAGGRSSEDDTASSSRRGVGPYCFTMHGPAPIGRPYPRAATHPGGGRCGRPGRDATYPGGGHCGRPGRLARPTAPRQGRSDAAPRQGRPDATGGQPAVANFAAVDPTSDQAPPP</sequence>
<feature type="region of interest" description="Disordered" evidence="1">
    <location>
        <begin position="405"/>
        <end position="534"/>
    </location>
</feature>
<evidence type="ECO:0000256" key="1">
    <source>
        <dbReference type="SAM" id="MobiDB-lite"/>
    </source>
</evidence>
<dbReference type="PRINTS" id="PR01217">
    <property type="entry name" value="PRICHEXTENSN"/>
</dbReference>
<evidence type="ECO:0000313" key="2">
    <source>
        <dbReference type="EMBL" id="KAG2628096.1"/>
    </source>
</evidence>
<protein>
    <submittedName>
        <fullName evidence="2">Uncharacterized protein</fullName>
    </submittedName>
</protein>
<evidence type="ECO:0000313" key="3">
    <source>
        <dbReference type="Proteomes" id="UP000823388"/>
    </source>
</evidence>
<accession>A0A8T0V3N9</accession>
<comment type="caution">
    <text evidence="2">The sequence shown here is derived from an EMBL/GenBank/DDBJ whole genome shotgun (WGS) entry which is preliminary data.</text>
</comment>
<gene>
    <name evidence="2" type="ORF">PVAP13_3KG227970</name>
</gene>
<keyword evidence="3" id="KW-1185">Reference proteome</keyword>